<dbReference type="AlphaFoldDB" id="A0A090IXJ1"/>
<protein>
    <recommendedName>
        <fullName evidence="3">NERD domain-containing protein</fullName>
    </recommendedName>
</protein>
<evidence type="ECO:0000313" key="2">
    <source>
        <dbReference type="Proteomes" id="UP000040576"/>
    </source>
</evidence>
<evidence type="ECO:0000313" key="1">
    <source>
        <dbReference type="EMBL" id="CEE02397.1"/>
    </source>
</evidence>
<reference evidence="1 2" key="1">
    <citation type="submission" date="2014-07" db="EMBL/GenBank/DDBJ databases">
        <authorList>
            <person name="Wibberg Daniel"/>
        </authorList>
    </citation>
    <scope>NUCLEOTIDE SEQUENCE [LARGE SCALE GENOMIC DNA]</scope>
</reference>
<sequence>MGQLIKLQDYVSRYELDIYKYPSRFIRLKRLQWQQLYKAWDEGVLVHSSPEIISTATEEPLGKEKIWGKMKSVFTKNKEEWQEDAAGQVKEWTIIDDEDANMNRFPFQFETMPKTVDELKYQFLEEIFKVQIQWASSTVFEQSNVDISYFLEKNLKYFMLRFPDTFLFLYKPVFSLKKAEIQTETILLTPLEVVCIKFIESEDQAVYIGLEDHFWEKRVNHQRKKFLNPLIALNRTESIIKGIWKQANIDFPISKVLISRNGFIDFPSAPYGITLVDHRNYPEWFKRMREFKAPMKNGQLKAARALLIHCHSVSKSRIY</sequence>
<proteinExistence type="predicted"/>
<organism evidence="1 2">
    <name type="scientific">Caldibacillus thermoamylovorans</name>
    <dbReference type="NCBI Taxonomy" id="35841"/>
    <lineage>
        <taxon>Bacteria</taxon>
        <taxon>Bacillati</taxon>
        <taxon>Bacillota</taxon>
        <taxon>Bacilli</taxon>
        <taxon>Bacillales</taxon>
        <taxon>Bacillaceae</taxon>
        <taxon>Caldibacillus</taxon>
    </lineage>
</organism>
<evidence type="ECO:0008006" key="3">
    <source>
        <dbReference type="Google" id="ProtNLM"/>
    </source>
</evidence>
<name>A0A090IXJ1_9BACI</name>
<gene>
    <name evidence="1" type="ORF">BT1A1_2579</name>
</gene>
<keyword evidence="2" id="KW-1185">Reference proteome</keyword>
<accession>A0A090IXJ1</accession>
<dbReference type="EMBL" id="CCRF01000072">
    <property type="protein sequence ID" value="CEE02397.1"/>
    <property type="molecule type" value="Genomic_DNA"/>
</dbReference>
<dbReference type="Proteomes" id="UP000040576">
    <property type="component" value="Unassembled WGS sequence"/>
</dbReference>
<dbReference type="RefSeq" id="WP_034771861.1">
    <property type="nucleotide sequence ID" value="NZ_CCRF01000072.1"/>
</dbReference>